<evidence type="ECO:0000256" key="4">
    <source>
        <dbReference type="ARBA" id="ARBA00022473"/>
    </source>
</evidence>
<keyword evidence="5" id="KW-0879">Wnt signaling pathway</keyword>
<reference evidence="8" key="1">
    <citation type="submission" date="2020-01" db="EMBL/GenBank/DDBJ databases">
        <title>Draft genome sequence of the Termite Coptotermes fromosanus.</title>
        <authorList>
            <person name="Itakura S."/>
            <person name="Yosikawa Y."/>
            <person name="Umezawa K."/>
        </authorList>
    </citation>
    <scope>NUCLEOTIDE SEQUENCE [LARGE SCALE GENOMIC DNA]</scope>
</reference>
<evidence type="ECO:0000313" key="8">
    <source>
        <dbReference type="Proteomes" id="UP000502823"/>
    </source>
</evidence>
<comment type="caution">
    <text evidence="7">The sequence shown here is derived from an EMBL/GenBank/DDBJ whole genome shotgun (WGS) entry which is preliminary data.</text>
</comment>
<organism evidence="7 8">
    <name type="scientific">Coptotermes formosanus</name>
    <name type="common">Formosan subterranean termite</name>
    <dbReference type="NCBI Taxonomy" id="36987"/>
    <lineage>
        <taxon>Eukaryota</taxon>
        <taxon>Metazoa</taxon>
        <taxon>Ecdysozoa</taxon>
        <taxon>Arthropoda</taxon>
        <taxon>Hexapoda</taxon>
        <taxon>Insecta</taxon>
        <taxon>Pterygota</taxon>
        <taxon>Neoptera</taxon>
        <taxon>Polyneoptera</taxon>
        <taxon>Dictyoptera</taxon>
        <taxon>Blattodea</taxon>
        <taxon>Blattoidea</taxon>
        <taxon>Termitoidae</taxon>
        <taxon>Rhinotermitidae</taxon>
        <taxon>Coptotermes</taxon>
    </lineage>
</organism>
<evidence type="ECO:0000313" key="7">
    <source>
        <dbReference type="EMBL" id="GFG37258.1"/>
    </source>
</evidence>
<dbReference type="AlphaFoldDB" id="A0A6L2Q348"/>
<evidence type="ECO:0000256" key="6">
    <source>
        <dbReference type="ARBA" id="ARBA00023242"/>
    </source>
</evidence>
<accession>A0A6L2Q348</accession>
<keyword evidence="6" id="KW-0539">Nucleus</keyword>
<dbReference type="GO" id="GO:0005635">
    <property type="term" value="C:nuclear envelope"/>
    <property type="evidence" value="ECO:0007669"/>
    <property type="project" value="UniProtKB-SubCell"/>
</dbReference>
<evidence type="ECO:0000256" key="1">
    <source>
        <dbReference type="ARBA" id="ARBA00004259"/>
    </source>
</evidence>
<keyword evidence="4" id="KW-0217">Developmental protein</keyword>
<dbReference type="PANTHER" id="PTHR14482:SF0">
    <property type="entry name" value="PROTEIN CUSTOS"/>
    <property type="match status" value="1"/>
</dbReference>
<sequence>MTCYSDWRELVRVMNVAMSSSDTSSEENVDLLMEAVDGQFMNDLMFASRGTGDAYEENNGTTKEEKIPSLRPHFDKEQQYNELHVTPEFQAFVAKHLVKIIDRQLDEVCGDSTSSLVQNGNMRAGPSGGIRLFRSSSRYLSANTVPFYKKTKRWVDQEEDEDELKKCRAVAVSPEWVMSRKEVSCWEKPSREVLVVNASGEVTGHKGAKTKVKTNSWGVRNDCFQIDVMYSAPEVSNKNTEIKEKTKTVKKK</sequence>
<dbReference type="GO" id="GO:0016055">
    <property type="term" value="P:Wnt signaling pathway"/>
    <property type="evidence" value="ECO:0007669"/>
    <property type="project" value="UniProtKB-KW"/>
</dbReference>
<dbReference type="Proteomes" id="UP000502823">
    <property type="component" value="Unassembled WGS sequence"/>
</dbReference>
<dbReference type="InParanoid" id="A0A6L2Q348"/>
<dbReference type="InterPro" id="IPR026694">
    <property type="entry name" value="CUSTOS"/>
</dbReference>
<gene>
    <name evidence="7" type="ORF">Cfor_10951</name>
</gene>
<evidence type="ECO:0000256" key="2">
    <source>
        <dbReference type="ARBA" id="ARBA00008632"/>
    </source>
</evidence>
<keyword evidence="8" id="KW-1185">Reference proteome</keyword>
<name>A0A6L2Q348_COPFO</name>
<dbReference type="PANTHER" id="PTHR14482">
    <property type="entry name" value="CHROMOSOME 12 ORF 43 HOMOLOG"/>
    <property type="match status" value="1"/>
</dbReference>
<comment type="subcellular location">
    <subcellularLocation>
        <location evidence="1">Nucleus envelope</location>
    </subcellularLocation>
</comment>
<dbReference type="OrthoDB" id="8196889at2759"/>
<dbReference type="EMBL" id="BLKM01000687">
    <property type="protein sequence ID" value="GFG37258.1"/>
    <property type="molecule type" value="Genomic_DNA"/>
</dbReference>
<comment type="similarity">
    <text evidence="2">Belongs to the CUSTOS family.</text>
</comment>
<evidence type="ECO:0000256" key="5">
    <source>
        <dbReference type="ARBA" id="ARBA00022687"/>
    </source>
</evidence>
<evidence type="ECO:0000256" key="3">
    <source>
        <dbReference type="ARBA" id="ARBA00013465"/>
    </source>
</evidence>
<dbReference type="Pfam" id="PF23999">
    <property type="entry name" value="CUSTOS"/>
    <property type="match status" value="1"/>
</dbReference>
<proteinExistence type="inferred from homology"/>
<protein>
    <recommendedName>
        <fullName evidence="3">Protein CUSTOS</fullName>
    </recommendedName>
</protein>